<keyword evidence="2" id="KW-1185">Reference proteome</keyword>
<evidence type="ECO:0000313" key="1">
    <source>
        <dbReference type="EMBL" id="QEL17614.1"/>
    </source>
</evidence>
<dbReference type="EMBL" id="CP042425">
    <property type="protein sequence ID" value="QEL17614.1"/>
    <property type="molecule type" value="Genomic_DNA"/>
</dbReference>
<dbReference type="InterPro" id="IPR018684">
    <property type="entry name" value="DUF2171"/>
</dbReference>
<gene>
    <name evidence="1" type="ORF">PX52LOC_04610</name>
</gene>
<reference evidence="2" key="1">
    <citation type="submission" date="2019-08" db="EMBL/GenBank/DDBJ databases">
        <title>Limnoglobus roseus gen. nov., sp. nov., a novel freshwater planctomycete with a giant genome from the family Gemmataceae.</title>
        <authorList>
            <person name="Kulichevskaya I.S."/>
            <person name="Naumoff D.G."/>
            <person name="Miroshnikov K."/>
            <person name="Ivanova A."/>
            <person name="Philippov D.A."/>
            <person name="Hakobyan A."/>
            <person name="Rijpstra I.C."/>
            <person name="Sinninghe Damste J.S."/>
            <person name="Liesack W."/>
            <person name="Dedysh S.N."/>
        </authorList>
    </citation>
    <scope>NUCLEOTIDE SEQUENCE [LARGE SCALE GENOMIC DNA]</scope>
    <source>
        <strain evidence="2">PX52</strain>
    </source>
</reference>
<evidence type="ECO:0000313" key="2">
    <source>
        <dbReference type="Proteomes" id="UP000324974"/>
    </source>
</evidence>
<dbReference type="Proteomes" id="UP000324974">
    <property type="component" value="Chromosome"/>
</dbReference>
<dbReference type="RefSeq" id="WP_149112200.1">
    <property type="nucleotide sequence ID" value="NZ_CP042425.1"/>
</dbReference>
<dbReference type="Pfam" id="PF09939">
    <property type="entry name" value="DUF2171"/>
    <property type="match status" value="1"/>
</dbReference>
<accession>A0A5C1AKC9</accession>
<sequence>MSNIKDTVAGAANAVSDAAKTVGHKIAEGASEAAAFVKEKAGLGCSATGESAGVAGIHERMEVYASCGKKVGVVDHVEGNAIKLTRKDSPDGQHHFVPTAWVGRVHENHVHLTKNSVETESNWKSDAGSCAG</sequence>
<dbReference type="AlphaFoldDB" id="A0A5C1AKC9"/>
<evidence type="ECO:0008006" key="3">
    <source>
        <dbReference type="Google" id="ProtNLM"/>
    </source>
</evidence>
<organism evidence="1 2">
    <name type="scientific">Limnoglobus roseus</name>
    <dbReference type="NCBI Taxonomy" id="2598579"/>
    <lineage>
        <taxon>Bacteria</taxon>
        <taxon>Pseudomonadati</taxon>
        <taxon>Planctomycetota</taxon>
        <taxon>Planctomycetia</taxon>
        <taxon>Gemmatales</taxon>
        <taxon>Gemmataceae</taxon>
        <taxon>Limnoglobus</taxon>
    </lineage>
</organism>
<dbReference type="KEGG" id="lrs:PX52LOC_04610"/>
<dbReference type="OrthoDB" id="9803697at2"/>
<name>A0A5C1AKC9_9BACT</name>
<protein>
    <recommendedName>
        <fullName evidence="3">DUF2171 domain-containing protein</fullName>
    </recommendedName>
</protein>
<proteinExistence type="predicted"/>